<feature type="domain" description="G" evidence="1">
    <location>
        <begin position="7"/>
        <end position="99"/>
    </location>
</feature>
<dbReference type="InterPro" id="IPR027417">
    <property type="entry name" value="P-loop_NTPase"/>
</dbReference>
<gene>
    <name evidence="2" type="ORF">HA333_09090</name>
</gene>
<dbReference type="Gene3D" id="3.40.50.300">
    <property type="entry name" value="P-loop containing nucleotide triphosphate hydrolases"/>
    <property type="match status" value="1"/>
</dbReference>
<evidence type="ECO:0000259" key="1">
    <source>
        <dbReference type="Pfam" id="PF01926"/>
    </source>
</evidence>
<comment type="caution">
    <text evidence="2">The sequence shown here is derived from an EMBL/GenBank/DDBJ whole genome shotgun (WGS) entry which is preliminary data.</text>
</comment>
<reference evidence="2" key="1">
    <citation type="journal article" date="2020" name="bioRxiv">
        <title>A rank-normalized archaeal taxonomy based on genome phylogeny resolves widespread incomplete and uneven classifications.</title>
        <authorList>
            <person name="Rinke C."/>
            <person name="Chuvochina M."/>
            <person name="Mussig A.J."/>
            <person name="Chaumeil P.-A."/>
            <person name="Waite D.W."/>
            <person name="Whitman W.B."/>
            <person name="Parks D.H."/>
            <person name="Hugenholtz P."/>
        </authorList>
    </citation>
    <scope>NUCLEOTIDE SEQUENCE</scope>
    <source>
        <strain evidence="2">UBA8839</strain>
    </source>
</reference>
<dbReference type="GeneID" id="1464003"/>
<dbReference type="OMA" id="HNIFTDR"/>
<evidence type="ECO:0000313" key="2">
    <source>
        <dbReference type="EMBL" id="HII47574.1"/>
    </source>
</evidence>
<evidence type="ECO:0000313" key="3">
    <source>
        <dbReference type="Proteomes" id="UP000651120"/>
    </source>
</evidence>
<name>A0A832W529_9CREN</name>
<dbReference type="SUPFAM" id="SSF52540">
    <property type="entry name" value="P-loop containing nucleoside triphosphate hydrolases"/>
    <property type="match status" value="1"/>
</dbReference>
<proteinExistence type="predicted"/>
<dbReference type="GO" id="GO:0005525">
    <property type="term" value="F:GTP binding"/>
    <property type="evidence" value="ECO:0007669"/>
    <property type="project" value="InterPro"/>
</dbReference>
<sequence length="162" mass="17874">MALRKVVALLGVGGVGKTTFAYRVLGVSDAPVLTLKPSYYRIYIGSLEIDLVDVPGQRVFEVAMKFASFKIPIIDRLIYMYDLTNYETLHAISELHSIFMEKGSQVARETVVVGNKRDVADEIGVYVEAEEIASAIGAAEVYYISAIRDPPEVFVKILLGKP</sequence>
<protein>
    <submittedName>
        <fullName evidence="2">GTPase domain-containing protein</fullName>
    </submittedName>
</protein>
<dbReference type="AlphaFoldDB" id="A0A832W529"/>
<dbReference type="EMBL" id="DUJP01000030">
    <property type="protein sequence ID" value="HII47574.1"/>
    <property type="molecule type" value="Genomic_DNA"/>
</dbReference>
<dbReference type="Pfam" id="PF01926">
    <property type="entry name" value="MMR_HSR1"/>
    <property type="match status" value="1"/>
</dbReference>
<dbReference type="RefSeq" id="WP_011009282.1">
    <property type="nucleotide sequence ID" value="NZ_DAIOPL010000003.1"/>
</dbReference>
<dbReference type="InterPro" id="IPR006073">
    <property type="entry name" value="GTP-bd"/>
</dbReference>
<dbReference type="Proteomes" id="UP000651120">
    <property type="component" value="Unassembled WGS sequence"/>
</dbReference>
<dbReference type="CDD" id="cd00882">
    <property type="entry name" value="Ras_like_GTPase"/>
    <property type="match status" value="1"/>
</dbReference>
<organism evidence="2 3">
    <name type="scientific">Pyrobaculum aerophilum</name>
    <dbReference type="NCBI Taxonomy" id="13773"/>
    <lineage>
        <taxon>Archaea</taxon>
        <taxon>Thermoproteota</taxon>
        <taxon>Thermoprotei</taxon>
        <taxon>Thermoproteales</taxon>
        <taxon>Thermoproteaceae</taxon>
        <taxon>Pyrobaculum</taxon>
    </lineage>
</organism>
<accession>A0A832W529</accession>